<evidence type="ECO:0000256" key="4">
    <source>
        <dbReference type="ARBA" id="ARBA00022989"/>
    </source>
</evidence>
<comment type="subcellular location">
    <subcellularLocation>
        <location evidence="1">Cell membrane</location>
        <topology evidence="1">Multi-pass membrane protein</topology>
    </subcellularLocation>
</comment>
<keyword evidence="7" id="KW-0325">Glycoprotein</keyword>
<evidence type="ECO:0000313" key="10">
    <source>
        <dbReference type="Proteomes" id="UP000499080"/>
    </source>
</evidence>
<comment type="caution">
    <text evidence="9">The sequence shown here is derived from an EMBL/GenBank/DDBJ whole genome shotgun (WGS) entry which is preliminary data.</text>
</comment>
<dbReference type="PANTHER" id="PTHR42643">
    <property type="entry name" value="IONOTROPIC RECEPTOR 20A-RELATED"/>
    <property type="match status" value="1"/>
</dbReference>
<feature type="transmembrane region" description="Helical" evidence="8">
    <location>
        <begin position="169"/>
        <end position="189"/>
    </location>
</feature>
<gene>
    <name evidence="9" type="ORF">AVEN_180494_1</name>
</gene>
<organism evidence="9 10">
    <name type="scientific">Araneus ventricosus</name>
    <name type="common">Orbweaver spider</name>
    <name type="synonym">Epeira ventricosa</name>
    <dbReference type="NCBI Taxonomy" id="182803"/>
    <lineage>
        <taxon>Eukaryota</taxon>
        <taxon>Metazoa</taxon>
        <taxon>Ecdysozoa</taxon>
        <taxon>Arthropoda</taxon>
        <taxon>Chelicerata</taxon>
        <taxon>Arachnida</taxon>
        <taxon>Araneae</taxon>
        <taxon>Araneomorphae</taxon>
        <taxon>Entelegynae</taxon>
        <taxon>Araneoidea</taxon>
        <taxon>Araneidae</taxon>
        <taxon>Araneus</taxon>
    </lineage>
</organism>
<reference evidence="9 10" key="1">
    <citation type="journal article" date="2019" name="Sci. Rep.">
        <title>Orb-weaving spider Araneus ventricosus genome elucidates the spidroin gene catalogue.</title>
        <authorList>
            <person name="Kono N."/>
            <person name="Nakamura H."/>
            <person name="Ohtoshi R."/>
            <person name="Moran D.A.P."/>
            <person name="Shinohara A."/>
            <person name="Yoshida Y."/>
            <person name="Fujiwara M."/>
            <person name="Mori M."/>
            <person name="Tomita M."/>
            <person name="Arakawa K."/>
        </authorList>
    </citation>
    <scope>NUCLEOTIDE SEQUENCE [LARGE SCALE GENOMIC DNA]</scope>
</reference>
<dbReference type="InterPro" id="IPR052192">
    <property type="entry name" value="Insect_Ionotropic_Sensory_Rcpt"/>
</dbReference>
<dbReference type="GO" id="GO:0005886">
    <property type="term" value="C:plasma membrane"/>
    <property type="evidence" value="ECO:0007669"/>
    <property type="project" value="UniProtKB-SubCell"/>
</dbReference>
<dbReference type="PANTHER" id="PTHR42643:SF24">
    <property type="entry name" value="IONOTROPIC RECEPTOR 60A"/>
    <property type="match status" value="1"/>
</dbReference>
<dbReference type="OrthoDB" id="6354814at2759"/>
<evidence type="ECO:0000256" key="3">
    <source>
        <dbReference type="ARBA" id="ARBA00022692"/>
    </source>
</evidence>
<keyword evidence="2" id="KW-1003">Cell membrane</keyword>
<keyword evidence="10" id="KW-1185">Reference proteome</keyword>
<proteinExistence type="predicted"/>
<keyword evidence="3 8" id="KW-0812">Transmembrane</keyword>
<keyword evidence="5 8" id="KW-0472">Membrane</keyword>
<keyword evidence="6" id="KW-0675">Receptor</keyword>
<evidence type="ECO:0000256" key="8">
    <source>
        <dbReference type="SAM" id="Phobius"/>
    </source>
</evidence>
<evidence type="ECO:0000313" key="9">
    <source>
        <dbReference type="EMBL" id="GBM33157.1"/>
    </source>
</evidence>
<evidence type="ECO:0000256" key="1">
    <source>
        <dbReference type="ARBA" id="ARBA00004651"/>
    </source>
</evidence>
<evidence type="ECO:0000256" key="2">
    <source>
        <dbReference type="ARBA" id="ARBA00022475"/>
    </source>
</evidence>
<protein>
    <submittedName>
        <fullName evidence="9">Uncharacterized protein</fullName>
    </submittedName>
</protein>
<evidence type="ECO:0000256" key="7">
    <source>
        <dbReference type="ARBA" id="ARBA00023180"/>
    </source>
</evidence>
<keyword evidence="4 8" id="KW-1133">Transmembrane helix</keyword>
<dbReference type="EMBL" id="BGPR01248152">
    <property type="protein sequence ID" value="GBM33157.1"/>
    <property type="molecule type" value="Genomic_DNA"/>
</dbReference>
<sequence length="222" mass="25718">MLSIPSEIIAVENFIELSEAVKYNGYKCYVFKGTSPVDFMIHNEKEHLRFLAEMADSHEWYVNDLPLTEQIDYHSAVMESRTRLLMVAGPEEWKPHFLSDDSLITYKLAVAMKKNFCYKRKLNTVISRINSAGLYKQFTKEEHFKYWLSASERKRDISKQINPLSLQDLSGAFGVILVGLLIGIIIFIYEVTCHRIGKMCLIASIFYSIKLINSSLFRRNLD</sequence>
<accession>A0A4Y2EXA8</accession>
<dbReference type="Proteomes" id="UP000499080">
    <property type="component" value="Unassembled WGS sequence"/>
</dbReference>
<evidence type="ECO:0000256" key="5">
    <source>
        <dbReference type="ARBA" id="ARBA00023136"/>
    </source>
</evidence>
<evidence type="ECO:0000256" key="6">
    <source>
        <dbReference type="ARBA" id="ARBA00023170"/>
    </source>
</evidence>
<dbReference type="AlphaFoldDB" id="A0A4Y2EXA8"/>
<name>A0A4Y2EXA8_ARAVE</name>